<name>A0A9N9T0C9_DIABA</name>
<evidence type="ECO:0000313" key="3">
    <source>
        <dbReference type="Proteomes" id="UP001153709"/>
    </source>
</evidence>
<feature type="region of interest" description="Disordered" evidence="1">
    <location>
        <begin position="139"/>
        <end position="165"/>
    </location>
</feature>
<gene>
    <name evidence="2" type="ORF">DIABBA_LOCUS9261</name>
</gene>
<dbReference type="Proteomes" id="UP001153709">
    <property type="component" value="Chromosome 6"/>
</dbReference>
<dbReference type="EMBL" id="OU898281">
    <property type="protein sequence ID" value="CAG9836148.1"/>
    <property type="molecule type" value="Genomic_DNA"/>
</dbReference>
<evidence type="ECO:0000256" key="1">
    <source>
        <dbReference type="SAM" id="MobiDB-lite"/>
    </source>
</evidence>
<feature type="region of interest" description="Disordered" evidence="1">
    <location>
        <begin position="189"/>
        <end position="242"/>
    </location>
</feature>
<reference evidence="2" key="1">
    <citation type="submission" date="2022-01" db="EMBL/GenBank/DDBJ databases">
        <authorList>
            <person name="King R."/>
        </authorList>
    </citation>
    <scope>NUCLEOTIDE SEQUENCE</scope>
</reference>
<feature type="compositionally biased region" description="Low complexity" evidence="1">
    <location>
        <begin position="147"/>
        <end position="158"/>
    </location>
</feature>
<organism evidence="2 3">
    <name type="scientific">Diabrotica balteata</name>
    <name type="common">Banded cucumber beetle</name>
    <dbReference type="NCBI Taxonomy" id="107213"/>
    <lineage>
        <taxon>Eukaryota</taxon>
        <taxon>Metazoa</taxon>
        <taxon>Ecdysozoa</taxon>
        <taxon>Arthropoda</taxon>
        <taxon>Hexapoda</taxon>
        <taxon>Insecta</taxon>
        <taxon>Pterygota</taxon>
        <taxon>Neoptera</taxon>
        <taxon>Endopterygota</taxon>
        <taxon>Coleoptera</taxon>
        <taxon>Polyphaga</taxon>
        <taxon>Cucujiformia</taxon>
        <taxon>Chrysomeloidea</taxon>
        <taxon>Chrysomelidae</taxon>
        <taxon>Galerucinae</taxon>
        <taxon>Diabroticina</taxon>
        <taxon>Diabroticites</taxon>
        <taxon>Diabrotica</taxon>
    </lineage>
</organism>
<accession>A0A9N9T0C9</accession>
<dbReference type="OrthoDB" id="414982at2759"/>
<dbReference type="AlphaFoldDB" id="A0A9N9T0C9"/>
<keyword evidence="3" id="KW-1185">Reference proteome</keyword>
<evidence type="ECO:0000313" key="2">
    <source>
        <dbReference type="EMBL" id="CAG9836148.1"/>
    </source>
</evidence>
<sequence>MNRQALSRWKMKTLLKNLKPPSRSREQTKLMATLSPKRKYVIYYRALKQALAYGLIVKKIHRVLKFKQSPWLKSYIDLNTNLRKPKKKLPKPLKKLIYKVYQAVSQPYNMIRSMCGSFCFCPETVKYYAIPSTMPTLIEGSSSVSKGTQTGETTPTEEMQSHTEEEVHCLGSDIDLDILELIGGPSLYELDSDIDSDKEEEKDKEKEEDKEEGDYEAKEEEESLSPSLTPPPTKKQKNIIKK</sequence>
<proteinExistence type="predicted"/>
<dbReference type="InterPro" id="IPR043502">
    <property type="entry name" value="DNA/RNA_pol_sf"/>
</dbReference>
<protein>
    <submittedName>
        <fullName evidence="2">Uncharacterized protein</fullName>
    </submittedName>
</protein>
<dbReference type="GO" id="GO:0071897">
    <property type="term" value="P:DNA biosynthetic process"/>
    <property type="evidence" value="ECO:0007669"/>
    <property type="project" value="UniProtKB-ARBA"/>
</dbReference>
<feature type="compositionally biased region" description="Acidic residues" evidence="1">
    <location>
        <begin position="208"/>
        <end position="223"/>
    </location>
</feature>
<dbReference type="SUPFAM" id="SSF56672">
    <property type="entry name" value="DNA/RNA polymerases"/>
    <property type="match status" value="1"/>
</dbReference>